<feature type="region of interest" description="Disordered" evidence="1">
    <location>
        <begin position="460"/>
        <end position="496"/>
    </location>
</feature>
<accession>A0ABZ0RGD9</accession>
<dbReference type="Proteomes" id="UP001324993">
    <property type="component" value="Chromosome"/>
</dbReference>
<evidence type="ECO:0000313" key="3">
    <source>
        <dbReference type="Proteomes" id="UP001324993"/>
    </source>
</evidence>
<name>A0ABZ0RGD9_9BACT</name>
<evidence type="ECO:0008006" key="4">
    <source>
        <dbReference type="Google" id="ProtNLM"/>
    </source>
</evidence>
<organism evidence="2 3">
    <name type="scientific">Coraliomargarita algicola</name>
    <dbReference type="NCBI Taxonomy" id="3092156"/>
    <lineage>
        <taxon>Bacteria</taxon>
        <taxon>Pseudomonadati</taxon>
        <taxon>Verrucomicrobiota</taxon>
        <taxon>Opitutia</taxon>
        <taxon>Puniceicoccales</taxon>
        <taxon>Coraliomargaritaceae</taxon>
        <taxon>Coraliomargarita</taxon>
    </lineage>
</organism>
<keyword evidence="3" id="KW-1185">Reference proteome</keyword>
<proteinExistence type="predicted"/>
<dbReference type="EMBL" id="CP138858">
    <property type="protein sequence ID" value="WPJ94123.1"/>
    <property type="molecule type" value="Genomic_DNA"/>
</dbReference>
<dbReference type="RefSeq" id="WP_319831075.1">
    <property type="nucleotide sequence ID" value="NZ_CP138858.1"/>
</dbReference>
<protein>
    <recommendedName>
        <fullName evidence="4">Leucine rich repeat variant</fullName>
    </recommendedName>
</protein>
<reference evidence="2 3" key="1">
    <citation type="submission" date="2023-11" db="EMBL/GenBank/DDBJ databases">
        <title>Coraliomargarita sp. nov., isolated from marine algae.</title>
        <authorList>
            <person name="Lee J.K."/>
            <person name="Baek J.H."/>
            <person name="Kim J.M."/>
            <person name="Choi D.G."/>
            <person name="Jeon C.O."/>
        </authorList>
    </citation>
    <scope>NUCLEOTIDE SEQUENCE [LARGE SCALE GENOMIC DNA]</scope>
    <source>
        <strain evidence="2 3">J2-16</strain>
    </source>
</reference>
<dbReference type="InterPro" id="IPR016024">
    <property type="entry name" value="ARM-type_fold"/>
</dbReference>
<evidence type="ECO:0000313" key="2">
    <source>
        <dbReference type="EMBL" id="WPJ94123.1"/>
    </source>
</evidence>
<dbReference type="Gene3D" id="1.25.10.10">
    <property type="entry name" value="Leucine-rich Repeat Variant"/>
    <property type="match status" value="2"/>
</dbReference>
<dbReference type="SUPFAM" id="SSF48371">
    <property type="entry name" value="ARM repeat"/>
    <property type="match status" value="2"/>
</dbReference>
<dbReference type="InterPro" id="IPR011989">
    <property type="entry name" value="ARM-like"/>
</dbReference>
<gene>
    <name evidence="2" type="ORF">SH580_11825</name>
</gene>
<evidence type="ECO:0000256" key="1">
    <source>
        <dbReference type="SAM" id="MobiDB-lite"/>
    </source>
</evidence>
<sequence>MVQEIETCEDLVAQIDELGVEATVRAHRKPPLLTRILRDLYDLYHDQDRYLSFLAHYPLIPSDLAEQIASSLDPEKVDIAIGLAGNPRCPQQSLQRLTQHPQVAVRHALAANPNLTPKEFQTLVTDENEFVRATLAQNSALPNPLQFLLADDASSAVRIALSERKNLDTDVAVHLANSDDSLVSAATILNFSSDEELLQLWADQNKQHQQLLLLRRNKALPAPVSAALRTSPHAFVSRTALKGSELSGPEMLYLAESEDTRDRIFLAEQADLPASIQRLLAQDTSPRVRRRLAGNHAIHEAIALHIAASNDLNAIRTLAKNRATSDATLSELCQHPDDDIALLVAYRDDLASDHYDLLINHRESLVVAEHLAYQEINYDRFSEKVAQQLAIHPAPSVRAFVARSAQLTEALKNTLSKDPSPQVRRQLASNPSLSEHLLRSLFNDSDRKVVFAAEENFAQRIRKQQREQTQTDAPQPEPKPEQTTSKAERPRKGALFNKIANFFND</sequence>